<feature type="compositionally biased region" description="Low complexity" evidence="5">
    <location>
        <begin position="322"/>
        <end position="342"/>
    </location>
</feature>
<feature type="region of interest" description="Disordered" evidence="5">
    <location>
        <begin position="62"/>
        <end position="229"/>
    </location>
</feature>
<dbReference type="EC" id="2.3.2.27" evidence="8"/>
<evidence type="ECO:0000259" key="6">
    <source>
        <dbReference type="PROSITE" id="PS50089"/>
    </source>
</evidence>
<dbReference type="EMBL" id="CP046235">
    <property type="protein sequence ID" value="WFD48007.1"/>
    <property type="molecule type" value="Genomic_DNA"/>
</dbReference>
<protein>
    <submittedName>
        <fullName evidence="8">RING-type E3 ubiquitin transferase</fullName>
        <ecNumber evidence="8">2.3.2.27</ecNumber>
    </submittedName>
</protein>
<name>A0ABY8ER17_MALFU</name>
<keyword evidence="8" id="KW-0012">Acyltransferase</keyword>
<sequence length="772" mass="87276">MRFGKSYAEVLEDPTFPEEWRKGAIEYNKLKKLLRMVTEELESVNLKPEVVSELLDAGMYHEQPSSSSQEVAVYSTEPSSVTGQRATPSMLLRTMPTPSDAGASQEPSPAAAWLATLPDDHKYRKQRRKTRKRSYSTGTSPVLHTAENSPNTFVLETKHDSPVQSTSSPRRYSTGCTSPLRQTSESEQLPPLMLPSGSESPRNPLLNKSVRPSAPFLPPPQKPVAGPDERDWNASHWKDQKVPTVFPEDARSFVSLQQEEAVTSHSGWVELESGRRAWAEYQMLNESLHLHPQLVVHVESPDTFSNQTSPDSQRGADTPRMARTGSRDSASSASTTNSPTVALTKRARNLSLNEISLGPAAKEIPTISSPKVFKEKKTEPPPPTGFHHRRIVIPLHADERFFESLSAALRKLLQLHVMQQAALVRHVNALRDTIALVASPENAPKDLYRWREVFTLWIEHDIFESSREKDRGELSVAASEQRLRKYLGELEKRGYLAPHRSLVLERKRAPSKLYAWDFDEYTQTNPMQDARSVKALEHFLRLNVALLSLKRFQRVNIETVRKILKKHEKKTALHAHQALGRMMVKMQPNSMVRAASTDSPLPDLDWDTVSHADILQSLSALVPTSLSTTTQLSLPRILASILTKSLLPVLPSVDDYSCLVCTGLAYQPIRLRCDHIFCIRCLVKLQKRGDNHCPLCRSENAVLDADGDNVDYEMAEYLRTWFPQEVEEKIRENQSDRVLEDRREVEIRRKKRFGALRRRNRGGDGNQDCVIA</sequence>
<dbReference type="PANTHER" id="PTHR23327">
    <property type="entry name" value="RING FINGER PROTEIN 127"/>
    <property type="match status" value="1"/>
</dbReference>
<dbReference type="Gene3D" id="3.30.40.10">
    <property type="entry name" value="Zinc/RING finger domain, C3HC4 (zinc finger)"/>
    <property type="match status" value="1"/>
</dbReference>
<reference evidence="8 9" key="1">
    <citation type="journal article" date="2020" name="Elife">
        <title>Loss of centromere function drives karyotype evolution in closely related Malassezia species.</title>
        <authorList>
            <person name="Sankaranarayanan S.R."/>
            <person name="Ianiri G."/>
            <person name="Coelho M.A."/>
            <person name="Reza M.H."/>
            <person name="Thimmappa B.C."/>
            <person name="Ganguly P."/>
            <person name="Vadnala R.N."/>
            <person name="Sun S."/>
            <person name="Siddharthan R."/>
            <person name="Tellgren-Roth C."/>
            <person name="Dawson T.L."/>
            <person name="Heitman J."/>
            <person name="Sanyal K."/>
        </authorList>
    </citation>
    <scope>NUCLEOTIDE SEQUENCE [LARGE SCALE GENOMIC DNA]</scope>
    <source>
        <strain evidence="8">CBS14141</strain>
    </source>
</reference>
<evidence type="ECO:0000256" key="4">
    <source>
        <dbReference type="PROSITE-ProRule" id="PRU00175"/>
    </source>
</evidence>
<evidence type="ECO:0000313" key="8">
    <source>
        <dbReference type="EMBL" id="WFD48007.1"/>
    </source>
</evidence>
<dbReference type="PANTHER" id="PTHR23327:SF51">
    <property type="entry name" value="TRANSCRIPTIONAL REGULATOR OF YEAST FORM ADHERENCE 3"/>
    <property type="match status" value="1"/>
</dbReference>
<dbReference type="PROSITE" id="PS00518">
    <property type="entry name" value="ZF_RING_1"/>
    <property type="match status" value="1"/>
</dbReference>
<proteinExistence type="predicted"/>
<dbReference type="SMART" id="SM00184">
    <property type="entry name" value="RING"/>
    <property type="match status" value="1"/>
</dbReference>
<gene>
    <name evidence="8" type="ORF">GLX27_002672</name>
</gene>
<keyword evidence="8" id="KW-0808">Transferase</keyword>
<feature type="compositionally biased region" description="Polar residues" evidence="5">
    <location>
        <begin position="302"/>
        <end position="312"/>
    </location>
</feature>
<evidence type="ECO:0000256" key="3">
    <source>
        <dbReference type="ARBA" id="ARBA00022833"/>
    </source>
</evidence>
<dbReference type="Pfam" id="PF00097">
    <property type="entry name" value="zf-C3HC4"/>
    <property type="match status" value="1"/>
</dbReference>
<feature type="domain" description="SPX" evidence="7">
    <location>
        <begin position="1"/>
        <end position="581"/>
    </location>
</feature>
<accession>A0ABY8ER17</accession>
<evidence type="ECO:0000256" key="5">
    <source>
        <dbReference type="SAM" id="MobiDB-lite"/>
    </source>
</evidence>
<dbReference type="PROSITE" id="PS51382">
    <property type="entry name" value="SPX"/>
    <property type="match status" value="1"/>
</dbReference>
<feature type="compositionally biased region" description="Polar residues" evidence="5">
    <location>
        <begin position="162"/>
        <end position="187"/>
    </location>
</feature>
<dbReference type="Proteomes" id="UP000818624">
    <property type="component" value="Chromosome 2"/>
</dbReference>
<dbReference type="Pfam" id="PF03105">
    <property type="entry name" value="SPX"/>
    <property type="match status" value="2"/>
</dbReference>
<keyword evidence="3" id="KW-0862">Zinc</keyword>
<feature type="compositionally biased region" description="Basic residues" evidence="5">
    <location>
        <begin position="123"/>
        <end position="134"/>
    </location>
</feature>
<dbReference type="SUPFAM" id="SSF57850">
    <property type="entry name" value="RING/U-box"/>
    <property type="match status" value="1"/>
</dbReference>
<feature type="compositionally biased region" description="Polar residues" evidence="5">
    <location>
        <begin position="63"/>
        <end position="87"/>
    </location>
</feature>
<keyword evidence="9" id="KW-1185">Reference proteome</keyword>
<dbReference type="InterPro" id="IPR013083">
    <property type="entry name" value="Znf_RING/FYVE/PHD"/>
</dbReference>
<dbReference type="InterPro" id="IPR001841">
    <property type="entry name" value="Znf_RING"/>
</dbReference>
<feature type="region of interest" description="Disordered" evidence="5">
    <location>
        <begin position="301"/>
        <end position="345"/>
    </location>
</feature>
<evidence type="ECO:0000259" key="7">
    <source>
        <dbReference type="PROSITE" id="PS51382"/>
    </source>
</evidence>
<dbReference type="InterPro" id="IPR017907">
    <property type="entry name" value="Znf_RING_CS"/>
</dbReference>
<organism evidence="8 9">
    <name type="scientific">Malassezia furfur</name>
    <name type="common">Pityriasis versicolor infection agent</name>
    <name type="synonym">Pityrosporum furfur</name>
    <dbReference type="NCBI Taxonomy" id="55194"/>
    <lineage>
        <taxon>Eukaryota</taxon>
        <taxon>Fungi</taxon>
        <taxon>Dikarya</taxon>
        <taxon>Basidiomycota</taxon>
        <taxon>Ustilaginomycotina</taxon>
        <taxon>Malasseziomycetes</taxon>
        <taxon>Malasseziales</taxon>
        <taxon>Malasseziaceae</taxon>
        <taxon>Malassezia</taxon>
    </lineage>
</organism>
<dbReference type="GO" id="GO:0061630">
    <property type="term" value="F:ubiquitin protein ligase activity"/>
    <property type="evidence" value="ECO:0007669"/>
    <property type="project" value="UniProtKB-EC"/>
</dbReference>
<feature type="compositionally biased region" description="Polar residues" evidence="5">
    <location>
        <begin position="138"/>
        <end position="154"/>
    </location>
</feature>
<dbReference type="PROSITE" id="PS50089">
    <property type="entry name" value="ZF_RING_2"/>
    <property type="match status" value="1"/>
</dbReference>
<dbReference type="InterPro" id="IPR018957">
    <property type="entry name" value="Znf_C3HC4_RING-type"/>
</dbReference>
<dbReference type="InterPro" id="IPR004331">
    <property type="entry name" value="SPX_dom"/>
</dbReference>
<evidence type="ECO:0000313" key="9">
    <source>
        <dbReference type="Proteomes" id="UP000818624"/>
    </source>
</evidence>
<keyword evidence="2 4" id="KW-0863">Zinc-finger</keyword>
<feature type="domain" description="RING-type" evidence="6">
    <location>
        <begin position="658"/>
        <end position="697"/>
    </location>
</feature>
<feature type="region of interest" description="Disordered" evidence="5">
    <location>
        <begin position="368"/>
        <end position="388"/>
    </location>
</feature>
<evidence type="ECO:0000256" key="2">
    <source>
        <dbReference type="ARBA" id="ARBA00022771"/>
    </source>
</evidence>
<keyword evidence="1" id="KW-0479">Metal-binding</keyword>
<evidence type="ECO:0000256" key="1">
    <source>
        <dbReference type="ARBA" id="ARBA00022723"/>
    </source>
</evidence>